<reference evidence="6 7" key="1">
    <citation type="submission" date="2016-10" db="EMBL/GenBank/DDBJ databases">
        <authorList>
            <person name="de Groot N.N."/>
        </authorList>
    </citation>
    <scope>NUCLEOTIDE SEQUENCE [LARGE SCALE GENOMIC DNA]</scope>
    <source>
        <strain evidence="6 7">DSM 18979</strain>
    </source>
</reference>
<dbReference type="Proteomes" id="UP000199568">
    <property type="component" value="Unassembled WGS sequence"/>
</dbReference>
<name>A0A1I0GG37_9FIRM</name>
<evidence type="ECO:0000256" key="3">
    <source>
        <dbReference type="SAM" id="SignalP"/>
    </source>
</evidence>
<evidence type="ECO:0000259" key="4">
    <source>
        <dbReference type="Pfam" id="PF09972"/>
    </source>
</evidence>
<evidence type="ECO:0000313" key="7">
    <source>
        <dbReference type="Proteomes" id="UP000199568"/>
    </source>
</evidence>
<dbReference type="RefSeq" id="WP_090446314.1">
    <property type="nucleotide sequence ID" value="NZ_FOHU01000021.1"/>
</dbReference>
<dbReference type="InterPro" id="IPR048389">
    <property type="entry name" value="YciQ-like_C"/>
</dbReference>
<protein>
    <submittedName>
        <fullName evidence="6">Predicted membrane protein</fullName>
    </submittedName>
</protein>
<dbReference type="EMBL" id="FOHU01000021">
    <property type="protein sequence ID" value="SET70086.1"/>
    <property type="molecule type" value="Genomic_DNA"/>
</dbReference>
<dbReference type="STRING" id="426128.SAMN05660297_03190"/>
<dbReference type="OrthoDB" id="46834at2"/>
<keyword evidence="2" id="KW-1133">Transmembrane helix</keyword>
<accession>A0A1I0GG37</accession>
<evidence type="ECO:0000256" key="2">
    <source>
        <dbReference type="SAM" id="Phobius"/>
    </source>
</evidence>
<proteinExistence type="predicted"/>
<feature type="region of interest" description="Disordered" evidence="1">
    <location>
        <begin position="534"/>
        <end position="556"/>
    </location>
</feature>
<keyword evidence="2" id="KW-0812">Transmembrane</keyword>
<feature type="compositionally biased region" description="Gly residues" evidence="1">
    <location>
        <begin position="537"/>
        <end position="556"/>
    </location>
</feature>
<dbReference type="AlphaFoldDB" id="A0A1I0GG37"/>
<keyword evidence="7" id="KW-1185">Reference proteome</keyword>
<feature type="signal peptide" evidence="3">
    <location>
        <begin position="1"/>
        <end position="22"/>
    </location>
</feature>
<evidence type="ECO:0000313" key="6">
    <source>
        <dbReference type="EMBL" id="SET70086.1"/>
    </source>
</evidence>
<dbReference type="Pfam" id="PF20990">
    <property type="entry name" value="DUF2207_C"/>
    <property type="match status" value="1"/>
</dbReference>
<sequence>MVKKIISTIFCIFLFLTLMTQAALGANNVSDINVDVVIYDDGSAYITQTWNCNFNEGTEGYIPIENLDGMSLSEFLVSDESGVYTYIEDWDVKASFDEKAGKYGMVKTNKGYELCWGISEYGEKRYAIEYKINNLVGGYEYFDGFNFQFINSGMGTLPTDVTVKITMHNGIKLDENNGGIWAFGFDGEINFENGNVVAYTKNPLSSGTDSVIIMLQLNKGLMNPTRVVNKSFESVKAEALKGSDYNYGTDTNDSSSQPPEEPAGPFEWILAFFMTVFPLAVFIYFILRKGKPKREIQSLYKNAEYFREAPIAGNLEATFVLARDFRQINNEGDLIGSAFLKMINTGCLEPMTEKSVGFFGKEKESISLKLLQPPQFTGVTAKMLYDLLVLASGSDQILQERELEDYCSKNHKEIMKIIEAAKQDGQNTLEKIDCYDTQKKDKFSGLSQRGKTLLLNIMGFKKYLLDFSLIGERTIAESIIWQDYLTFATLLGIADKAIEQFEKVYPDATQHSKNAHYYYLVSHRYTKATYQAARSSGSGGRSSFGGGGGFSGGGTR</sequence>
<organism evidence="6 7">
    <name type="scientific">Natronincola peptidivorans</name>
    <dbReference type="NCBI Taxonomy" id="426128"/>
    <lineage>
        <taxon>Bacteria</taxon>
        <taxon>Bacillati</taxon>
        <taxon>Bacillota</taxon>
        <taxon>Clostridia</taxon>
        <taxon>Peptostreptococcales</taxon>
        <taxon>Natronincolaceae</taxon>
        <taxon>Natronincola</taxon>
    </lineage>
</organism>
<evidence type="ECO:0000259" key="5">
    <source>
        <dbReference type="Pfam" id="PF20990"/>
    </source>
</evidence>
<keyword evidence="2" id="KW-0472">Membrane</keyword>
<gene>
    <name evidence="6" type="ORF">SAMN05660297_03190</name>
</gene>
<keyword evidence="3" id="KW-0732">Signal</keyword>
<evidence type="ECO:0000256" key="1">
    <source>
        <dbReference type="SAM" id="MobiDB-lite"/>
    </source>
</evidence>
<feature type="domain" description="Predicted membrane protein YciQ-like C-terminal" evidence="5">
    <location>
        <begin position="442"/>
        <end position="501"/>
    </location>
</feature>
<feature type="chain" id="PRO_5039012072" evidence="3">
    <location>
        <begin position="23"/>
        <end position="556"/>
    </location>
</feature>
<feature type="domain" description="DUF2207" evidence="4">
    <location>
        <begin position="29"/>
        <end position="207"/>
    </location>
</feature>
<dbReference type="InterPro" id="IPR018702">
    <property type="entry name" value="DUF2207"/>
</dbReference>
<dbReference type="Pfam" id="PF09972">
    <property type="entry name" value="DUF2207"/>
    <property type="match status" value="1"/>
</dbReference>
<feature type="transmembrane region" description="Helical" evidence="2">
    <location>
        <begin position="268"/>
        <end position="287"/>
    </location>
</feature>